<keyword evidence="3" id="KW-1185">Reference proteome</keyword>
<dbReference type="Proteomes" id="UP001154282">
    <property type="component" value="Unassembled WGS sequence"/>
</dbReference>
<protein>
    <submittedName>
        <fullName evidence="2">Uncharacterized protein</fullName>
    </submittedName>
</protein>
<comment type="caution">
    <text evidence="2">The sequence shown here is derived from an EMBL/GenBank/DDBJ whole genome shotgun (WGS) entry which is preliminary data.</text>
</comment>
<evidence type="ECO:0000313" key="3">
    <source>
        <dbReference type="Proteomes" id="UP001154282"/>
    </source>
</evidence>
<dbReference type="EMBL" id="CAMGYJ010000009">
    <property type="protein sequence ID" value="CAI0543589.1"/>
    <property type="molecule type" value="Genomic_DNA"/>
</dbReference>
<accession>A0AAV0QEV5</accession>
<dbReference type="AlphaFoldDB" id="A0AAV0QEV5"/>
<reference evidence="2" key="1">
    <citation type="submission" date="2022-08" db="EMBL/GenBank/DDBJ databases">
        <authorList>
            <person name="Gutierrez-Valencia J."/>
        </authorList>
    </citation>
    <scope>NUCLEOTIDE SEQUENCE</scope>
</reference>
<organism evidence="2 3">
    <name type="scientific">Linum tenue</name>
    <dbReference type="NCBI Taxonomy" id="586396"/>
    <lineage>
        <taxon>Eukaryota</taxon>
        <taxon>Viridiplantae</taxon>
        <taxon>Streptophyta</taxon>
        <taxon>Embryophyta</taxon>
        <taxon>Tracheophyta</taxon>
        <taxon>Spermatophyta</taxon>
        <taxon>Magnoliopsida</taxon>
        <taxon>eudicotyledons</taxon>
        <taxon>Gunneridae</taxon>
        <taxon>Pentapetalae</taxon>
        <taxon>rosids</taxon>
        <taxon>fabids</taxon>
        <taxon>Malpighiales</taxon>
        <taxon>Linaceae</taxon>
        <taxon>Linum</taxon>
    </lineage>
</organism>
<gene>
    <name evidence="2" type="ORF">LITE_LOCUS42880</name>
</gene>
<proteinExistence type="predicted"/>
<evidence type="ECO:0000313" key="2">
    <source>
        <dbReference type="EMBL" id="CAI0543589.1"/>
    </source>
</evidence>
<evidence type="ECO:0000256" key="1">
    <source>
        <dbReference type="SAM" id="MobiDB-lite"/>
    </source>
</evidence>
<feature type="region of interest" description="Disordered" evidence="1">
    <location>
        <begin position="75"/>
        <end position="111"/>
    </location>
</feature>
<sequence>MFSCLSPLGPPLRSPFNASRNATTELEVVYRAWASAFFNGPTLIPFIYRTKIKRSGLDDGGPNLISTPQLGRRSVPRLRSFPSPPKPSTDVIRRQSENSATTFPAKSPGPRQFFQSDAVSRQCLALLLTRSCCSALKNLRFFSSSSARLIGGVTVRVEVEVSGQ</sequence>
<name>A0AAV0QEV5_9ROSI</name>